<keyword evidence="2" id="KW-0472">Membrane</keyword>
<feature type="transmembrane region" description="Helical" evidence="2">
    <location>
        <begin position="26"/>
        <end position="46"/>
    </location>
</feature>
<dbReference type="OrthoDB" id="3205825at2759"/>
<feature type="compositionally biased region" description="Basic and acidic residues" evidence="1">
    <location>
        <begin position="390"/>
        <end position="403"/>
    </location>
</feature>
<feature type="transmembrane region" description="Helical" evidence="2">
    <location>
        <begin position="174"/>
        <end position="192"/>
    </location>
</feature>
<dbReference type="KEGG" id="pfy:PFICI_11123"/>
<dbReference type="PANTHER" id="PTHR35179">
    <property type="entry name" value="PROTEIN CBG02620"/>
    <property type="match status" value="1"/>
</dbReference>
<feature type="region of interest" description="Disordered" evidence="1">
    <location>
        <begin position="342"/>
        <end position="410"/>
    </location>
</feature>
<keyword evidence="4" id="KW-1185">Reference proteome</keyword>
<dbReference type="HOGENOM" id="CLU_041445_1_0_1"/>
<proteinExistence type="predicted"/>
<accession>W3WTZ0</accession>
<dbReference type="PANTHER" id="PTHR35179:SF1">
    <property type="entry name" value="INTEGRAL MEMBRANE PROTEIN"/>
    <property type="match status" value="1"/>
</dbReference>
<dbReference type="eggNOG" id="ENOG502S67X">
    <property type="taxonomic scope" value="Eukaryota"/>
</dbReference>
<feature type="region of interest" description="Disordered" evidence="1">
    <location>
        <begin position="274"/>
        <end position="318"/>
    </location>
</feature>
<protein>
    <submittedName>
        <fullName evidence="3">Uncharacterized protein</fullName>
    </submittedName>
</protein>
<name>W3WTZ0_PESFW</name>
<evidence type="ECO:0000256" key="1">
    <source>
        <dbReference type="SAM" id="MobiDB-lite"/>
    </source>
</evidence>
<dbReference type="EMBL" id="KI912116">
    <property type="protein sequence ID" value="ETS77249.1"/>
    <property type="molecule type" value="Genomic_DNA"/>
</dbReference>
<sequence length="410" mass="46134">MGNDANGYLLPSWYVPEQPTLMDLNVVSIIWGFTLATTVFTFSKAIQQSWKSYKRGKLFNAYIIMVWAEWLVCVIISIVSWLFLTPSLSILPGFWLFFGLLCLWVVQIQCILQIIINRVRLLMVDQHKADILKWSVAAFIGLINISVFVIWIPARLQISDRWVHINTYWDRCEKSLFALCDIGLNFFFLYLVRSKLIANGLHKYNKLLRFNILMVCVSLSMDGILIGMMSLPNSAVYIQFHPLTYLVKLHIEMNIADLISKIVKATNQLDEYRTNKHGAPHVSNSAAGTSSSGASKQPSKMSSSFSRTQQQQHRNSNLKRMDSIDLALHGFALPNWGKECGPATSSTTHGVYESGPDLEAGGSEKRDFETTVGEDEGVDIVQQGTQPTTHDVEKNEKSNRSNEKAVGGTC</sequence>
<feature type="compositionally biased region" description="Low complexity" evidence="1">
    <location>
        <begin position="283"/>
        <end position="306"/>
    </location>
</feature>
<evidence type="ECO:0000256" key="2">
    <source>
        <dbReference type="SAM" id="Phobius"/>
    </source>
</evidence>
<dbReference type="Proteomes" id="UP000030651">
    <property type="component" value="Unassembled WGS sequence"/>
</dbReference>
<dbReference type="GeneID" id="19276136"/>
<feature type="transmembrane region" description="Helical" evidence="2">
    <location>
        <begin position="131"/>
        <end position="154"/>
    </location>
</feature>
<dbReference type="RefSeq" id="XP_007837895.1">
    <property type="nucleotide sequence ID" value="XM_007839704.1"/>
</dbReference>
<gene>
    <name evidence="3" type="ORF">PFICI_11123</name>
</gene>
<feature type="transmembrane region" description="Helical" evidence="2">
    <location>
        <begin position="58"/>
        <end position="83"/>
    </location>
</feature>
<dbReference type="InParanoid" id="W3WTZ0"/>
<keyword evidence="2" id="KW-0812">Transmembrane</keyword>
<feature type="transmembrane region" description="Helical" evidence="2">
    <location>
        <begin position="212"/>
        <end position="231"/>
    </location>
</feature>
<evidence type="ECO:0000313" key="4">
    <source>
        <dbReference type="Proteomes" id="UP000030651"/>
    </source>
</evidence>
<evidence type="ECO:0000313" key="3">
    <source>
        <dbReference type="EMBL" id="ETS77249.1"/>
    </source>
</evidence>
<dbReference type="AlphaFoldDB" id="W3WTZ0"/>
<feature type="transmembrane region" description="Helical" evidence="2">
    <location>
        <begin position="95"/>
        <end position="119"/>
    </location>
</feature>
<keyword evidence="2" id="KW-1133">Transmembrane helix</keyword>
<organism evidence="3 4">
    <name type="scientific">Pestalotiopsis fici (strain W106-1 / CGMCC3.15140)</name>
    <dbReference type="NCBI Taxonomy" id="1229662"/>
    <lineage>
        <taxon>Eukaryota</taxon>
        <taxon>Fungi</taxon>
        <taxon>Dikarya</taxon>
        <taxon>Ascomycota</taxon>
        <taxon>Pezizomycotina</taxon>
        <taxon>Sordariomycetes</taxon>
        <taxon>Xylariomycetidae</taxon>
        <taxon>Amphisphaeriales</taxon>
        <taxon>Sporocadaceae</taxon>
        <taxon>Pestalotiopsis</taxon>
    </lineage>
</organism>
<reference evidence="4" key="1">
    <citation type="journal article" date="2015" name="BMC Genomics">
        <title>Genomic and transcriptomic analysis of the endophytic fungus Pestalotiopsis fici reveals its lifestyle and high potential for synthesis of natural products.</title>
        <authorList>
            <person name="Wang X."/>
            <person name="Zhang X."/>
            <person name="Liu L."/>
            <person name="Xiang M."/>
            <person name="Wang W."/>
            <person name="Sun X."/>
            <person name="Che Y."/>
            <person name="Guo L."/>
            <person name="Liu G."/>
            <person name="Guo L."/>
            <person name="Wang C."/>
            <person name="Yin W.B."/>
            <person name="Stadler M."/>
            <person name="Zhang X."/>
            <person name="Liu X."/>
        </authorList>
    </citation>
    <scope>NUCLEOTIDE SEQUENCE [LARGE SCALE GENOMIC DNA]</scope>
    <source>
        <strain evidence="4">W106-1 / CGMCC3.15140</strain>
    </source>
</reference>